<dbReference type="Pfam" id="PF00587">
    <property type="entry name" value="tRNA-synt_2b"/>
    <property type="match status" value="1"/>
</dbReference>
<evidence type="ECO:0000256" key="3">
    <source>
        <dbReference type="ARBA" id="ARBA00022840"/>
    </source>
</evidence>
<dbReference type="SUPFAM" id="SSF52954">
    <property type="entry name" value="Class II aaRS ABD-related"/>
    <property type="match status" value="1"/>
</dbReference>
<evidence type="ECO:0000256" key="4">
    <source>
        <dbReference type="ARBA" id="ARBA00023146"/>
    </source>
</evidence>
<dbReference type="Proteomes" id="UP001359559">
    <property type="component" value="Unassembled WGS sequence"/>
</dbReference>
<evidence type="ECO:0000313" key="7">
    <source>
        <dbReference type="Proteomes" id="UP001359559"/>
    </source>
</evidence>
<accession>A0AAN9K2Q6</accession>
<evidence type="ECO:0000313" key="6">
    <source>
        <dbReference type="EMBL" id="KAK7310195.1"/>
    </source>
</evidence>
<dbReference type="GO" id="GO:0004827">
    <property type="term" value="F:proline-tRNA ligase activity"/>
    <property type="evidence" value="ECO:0007669"/>
    <property type="project" value="InterPro"/>
</dbReference>
<dbReference type="GO" id="GO:0006433">
    <property type="term" value="P:prolyl-tRNA aminoacylation"/>
    <property type="evidence" value="ECO:0007669"/>
    <property type="project" value="InterPro"/>
</dbReference>
<dbReference type="InterPro" id="IPR036621">
    <property type="entry name" value="Anticodon-bd_dom_sf"/>
</dbReference>
<dbReference type="EMBL" id="JAYKXN010000002">
    <property type="protein sequence ID" value="KAK7310195.1"/>
    <property type="molecule type" value="Genomic_DNA"/>
</dbReference>
<dbReference type="Gene3D" id="3.40.50.800">
    <property type="entry name" value="Anticodon-binding domain"/>
    <property type="match status" value="1"/>
</dbReference>
<feature type="domain" description="Aminoacyl-transfer RNA synthetases class-II family profile" evidence="5">
    <location>
        <begin position="92"/>
        <end position="263"/>
    </location>
</feature>
<evidence type="ECO:0000256" key="1">
    <source>
        <dbReference type="ARBA" id="ARBA00022598"/>
    </source>
</evidence>
<dbReference type="InterPro" id="IPR004499">
    <property type="entry name" value="Pro-tRNA-ligase_IIa_arc-type"/>
</dbReference>
<reference evidence="6 7" key="1">
    <citation type="submission" date="2024-01" db="EMBL/GenBank/DDBJ databases">
        <title>The genomes of 5 underutilized Papilionoideae crops provide insights into root nodulation and disease resistance.</title>
        <authorList>
            <person name="Yuan L."/>
        </authorList>
    </citation>
    <scope>NUCLEOTIDE SEQUENCE [LARGE SCALE GENOMIC DNA]</scope>
    <source>
        <strain evidence="6">LY-2023</strain>
        <tissue evidence="6">Leaf</tissue>
    </source>
</reference>
<gene>
    <name evidence="6" type="ORF">RJT34_07539</name>
</gene>
<dbReference type="InterPro" id="IPR045864">
    <property type="entry name" value="aa-tRNA-synth_II/BPL/LPL"/>
</dbReference>
<dbReference type="InterPro" id="IPR006195">
    <property type="entry name" value="aa-tRNA-synth_II"/>
</dbReference>
<dbReference type="PANTHER" id="PTHR43382">
    <property type="entry name" value="PROLYL-TRNA SYNTHETASE"/>
    <property type="match status" value="1"/>
</dbReference>
<dbReference type="InterPro" id="IPR002314">
    <property type="entry name" value="aa-tRNA-synt_IIb"/>
</dbReference>
<dbReference type="Gene3D" id="3.30.930.10">
    <property type="entry name" value="Bira Bifunctional Protein, Domain 2"/>
    <property type="match status" value="1"/>
</dbReference>
<evidence type="ECO:0000259" key="5">
    <source>
        <dbReference type="PROSITE" id="PS50862"/>
    </source>
</evidence>
<dbReference type="SUPFAM" id="SSF55681">
    <property type="entry name" value="Class II aaRS and biotin synthetases"/>
    <property type="match status" value="1"/>
</dbReference>
<sequence>MVKHPPACEAFFLNHRRHCGAFVESIVLSIISMLSSPNDKSPANVKAARFFGFVGCLGDKVWESDLEIPIAIHPTRETVMYPFYSKWIRGHRDLPLKLNQWCNVVRWEFSNPTPFIRSPEFLWQEGHTTFAIKEEADVEVLDILELYRHIYEEYLVVPIIKGKKSELEKFAGGLYITNVEIGVVVVVHGDDKGLVLPPKVALVQFIVILVPYNAYTQGIFDAVSETVNALSEAGVRAESYFRDNYSPGMKLFSLGNEKCSSKD</sequence>
<keyword evidence="3" id="KW-0067">ATP-binding</keyword>
<name>A0AAN9K2Q6_CLITE</name>
<keyword evidence="7" id="KW-1185">Reference proteome</keyword>
<protein>
    <recommendedName>
        <fullName evidence="5">Aminoacyl-transfer RNA synthetases class-II family profile domain-containing protein</fullName>
    </recommendedName>
</protein>
<evidence type="ECO:0000256" key="2">
    <source>
        <dbReference type="ARBA" id="ARBA00022741"/>
    </source>
</evidence>
<dbReference type="GO" id="GO:0005524">
    <property type="term" value="F:ATP binding"/>
    <property type="evidence" value="ECO:0007669"/>
    <property type="project" value="UniProtKB-KW"/>
</dbReference>
<organism evidence="6 7">
    <name type="scientific">Clitoria ternatea</name>
    <name type="common">Butterfly pea</name>
    <dbReference type="NCBI Taxonomy" id="43366"/>
    <lineage>
        <taxon>Eukaryota</taxon>
        <taxon>Viridiplantae</taxon>
        <taxon>Streptophyta</taxon>
        <taxon>Embryophyta</taxon>
        <taxon>Tracheophyta</taxon>
        <taxon>Spermatophyta</taxon>
        <taxon>Magnoliopsida</taxon>
        <taxon>eudicotyledons</taxon>
        <taxon>Gunneridae</taxon>
        <taxon>Pentapetalae</taxon>
        <taxon>rosids</taxon>
        <taxon>fabids</taxon>
        <taxon>Fabales</taxon>
        <taxon>Fabaceae</taxon>
        <taxon>Papilionoideae</taxon>
        <taxon>50 kb inversion clade</taxon>
        <taxon>NPAAA clade</taxon>
        <taxon>indigoferoid/millettioid clade</taxon>
        <taxon>Phaseoleae</taxon>
        <taxon>Clitoria</taxon>
    </lineage>
</organism>
<proteinExistence type="predicted"/>
<keyword evidence="4" id="KW-0030">Aminoacyl-tRNA synthetase</keyword>
<dbReference type="GO" id="GO:0017101">
    <property type="term" value="C:aminoacyl-tRNA synthetase multienzyme complex"/>
    <property type="evidence" value="ECO:0007669"/>
    <property type="project" value="TreeGrafter"/>
</dbReference>
<dbReference type="AlphaFoldDB" id="A0AAN9K2Q6"/>
<dbReference type="PROSITE" id="PS50862">
    <property type="entry name" value="AA_TRNA_LIGASE_II"/>
    <property type="match status" value="1"/>
</dbReference>
<dbReference type="PANTHER" id="PTHR43382:SF2">
    <property type="entry name" value="BIFUNCTIONAL GLUTAMATE_PROLINE--TRNA LIGASE"/>
    <property type="match status" value="1"/>
</dbReference>
<dbReference type="GO" id="GO:0005737">
    <property type="term" value="C:cytoplasm"/>
    <property type="evidence" value="ECO:0007669"/>
    <property type="project" value="InterPro"/>
</dbReference>
<keyword evidence="1" id="KW-0436">Ligase</keyword>
<keyword evidence="2" id="KW-0547">Nucleotide-binding</keyword>
<comment type="caution">
    <text evidence="6">The sequence shown here is derived from an EMBL/GenBank/DDBJ whole genome shotgun (WGS) entry which is preliminary data.</text>
</comment>